<dbReference type="Proteomes" id="UP000219327">
    <property type="component" value="Unassembled WGS sequence"/>
</dbReference>
<proteinExistence type="predicted"/>
<protein>
    <submittedName>
        <fullName evidence="1">Uncharacterized protein</fullName>
    </submittedName>
</protein>
<comment type="caution">
    <text evidence="1">The sequence shown here is derived from an EMBL/GenBank/DDBJ whole genome shotgun (WGS) entry which is preliminary data.</text>
</comment>
<sequence length="176" mass="19725">MRILRVLRNTGLALLALVVVISLVLVAVVRVNDGPIEILAGGPFTSGAHYSGPEPDWRFLHDRAEVAFQSLQPERSRVTWILEVDGRIFIPCGYMDTTWGRLWKQWPIEVEHDGRILLRVDDVIYSRSLVRLTDDPVLVPVLAELSSKYVGGTVPLDSVSNGSLWIFEVVPRIQAL</sequence>
<name>A0A2A5WNY7_9GAMM</name>
<evidence type="ECO:0000313" key="2">
    <source>
        <dbReference type="Proteomes" id="UP000219327"/>
    </source>
</evidence>
<reference evidence="1 2" key="1">
    <citation type="submission" date="2017-08" db="EMBL/GenBank/DDBJ databases">
        <title>Fine stratification of microbial communities through a metagenomic profile of the photic zone.</title>
        <authorList>
            <person name="Haro-Moreno J.M."/>
            <person name="Lopez-Perez M."/>
            <person name="De La Torre J."/>
            <person name="Picazo A."/>
            <person name="Camacho A."/>
            <person name="Rodriguez-Valera F."/>
        </authorList>
    </citation>
    <scope>NUCLEOTIDE SEQUENCE [LARGE SCALE GENOMIC DNA]</scope>
    <source>
        <strain evidence="1">MED-G24</strain>
    </source>
</reference>
<gene>
    <name evidence="1" type="ORF">CNE99_07260</name>
</gene>
<dbReference type="EMBL" id="NTKD01000039">
    <property type="protein sequence ID" value="PDH38172.1"/>
    <property type="molecule type" value="Genomic_DNA"/>
</dbReference>
<organism evidence="1 2">
    <name type="scientific">OM182 bacterium MED-G24</name>
    <dbReference type="NCBI Taxonomy" id="1986255"/>
    <lineage>
        <taxon>Bacteria</taxon>
        <taxon>Pseudomonadati</taxon>
        <taxon>Pseudomonadota</taxon>
        <taxon>Gammaproteobacteria</taxon>
        <taxon>OMG group</taxon>
        <taxon>OM182 clade</taxon>
    </lineage>
</organism>
<accession>A0A2A5WNY7</accession>
<evidence type="ECO:0000313" key="1">
    <source>
        <dbReference type="EMBL" id="PDH38172.1"/>
    </source>
</evidence>
<dbReference type="AlphaFoldDB" id="A0A2A5WNY7"/>